<keyword evidence="8" id="KW-1185">Reference proteome</keyword>
<dbReference type="SUPFAM" id="SSF52467">
    <property type="entry name" value="DHS-like NAD/FAD-binding domain"/>
    <property type="match status" value="1"/>
</dbReference>
<protein>
    <submittedName>
        <fullName evidence="7">Acetolactate synthase</fullName>
    </submittedName>
</protein>
<name>A0A292YFR9_9BACL</name>
<gene>
    <name evidence="7" type="ORF">EFBL_0621</name>
</gene>
<dbReference type="PANTHER" id="PTHR18968:SF13">
    <property type="entry name" value="ACETOLACTATE SYNTHASE CATALYTIC SUBUNIT, MITOCHONDRIAL"/>
    <property type="match status" value="1"/>
</dbReference>
<dbReference type="AlphaFoldDB" id="A0A292YFR9"/>
<dbReference type="GO" id="GO:0030976">
    <property type="term" value="F:thiamine pyrophosphate binding"/>
    <property type="evidence" value="ECO:0007669"/>
    <property type="project" value="InterPro"/>
</dbReference>
<dbReference type="PANTHER" id="PTHR18968">
    <property type="entry name" value="THIAMINE PYROPHOSPHATE ENZYMES"/>
    <property type="match status" value="1"/>
</dbReference>
<dbReference type="InterPro" id="IPR011766">
    <property type="entry name" value="TPP_enzyme_TPP-bd"/>
</dbReference>
<feature type="domain" description="Thiamine pyrophosphate enzyme TPP-binding" evidence="5">
    <location>
        <begin position="401"/>
        <end position="543"/>
    </location>
</feature>
<dbReference type="Pfam" id="PF02775">
    <property type="entry name" value="TPP_enzyme_C"/>
    <property type="match status" value="1"/>
</dbReference>
<dbReference type="GO" id="GO:0000287">
    <property type="term" value="F:magnesium ion binding"/>
    <property type="evidence" value="ECO:0007669"/>
    <property type="project" value="InterPro"/>
</dbReference>
<dbReference type="InterPro" id="IPR045229">
    <property type="entry name" value="TPP_enz"/>
</dbReference>
<dbReference type="GO" id="GO:0009097">
    <property type="term" value="P:isoleucine biosynthetic process"/>
    <property type="evidence" value="ECO:0007669"/>
    <property type="project" value="TreeGrafter"/>
</dbReference>
<evidence type="ECO:0000256" key="3">
    <source>
        <dbReference type="RuleBase" id="RU362132"/>
    </source>
</evidence>
<evidence type="ECO:0000259" key="5">
    <source>
        <dbReference type="Pfam" id="PF02775"/>
    </source>
</evidence>
<dbReference type="InterPro" id="IPR029061">
    <property type="entry name" value="THDP-binding"/>
</dbReference>
<dbReference type="Pfam" id="PF00205">
    <property type="entry name" value="TPP_enzyme_M"/>
    <property type="match status" value="1"/>
</dbReference>
<dbReference type="Pfam" id="PF02776">
    <property type="entry name" value="TPP_enzyme_N"/>
    <property type="match status" value="1"/>
</dbReference>
<dbReference type="GO" id="GO:0003984">
    <property type="term" value="F:acetolactate synthase activity"/>
    <property type="evidence" value="ECO:0007669"/>
    <property type="project" value="TreeGrafter"/>
</dbReference>
<dbReference type="GO" id="GO:0050660">
    <property type="term" value="F:flavin adenine dinucleotide binding"/>
    <property type="evidence" value="ECO:0007669"/>
    <property type="project" value="TreeGrafter"/>
</dbReference>
<dbReference type="Gene3D" id="3.40.50.970">
    <property type="match status" value="2"/>
</dbReference>
<dbReference type="InterPro" id="IPR029035">
    <property type="entry name" value="DHS-like_NAD/FAD-binding_dom"/>
</dbReference>
<comment type="similarity">
    <text evidence="1 3">Belongs to the TPP enzyme family.</text>
</comment>
<dbReference type="Proteomes" id="UP000217785">
    <property type="component" value="Unassembled WGS sequence"/>
</dbReference>
<evidence type="ECO:0000259" key="4">
    <source>
        <dbReference type="Pfam" id="PF00205"/>
    </source>
</evidence>
<evidence type="ECO:0000256" key="2">
    <source>
        <dbReference type="ARBA" id="ARBA00023052"/>
    </source>
</evidence>
<dbReference type="OrthoDB" id="4494979at2"/>
<dbReference type="CDD" id="cd07035">
    <property type="entry name" value="TPP_PYR_POX_like"/>
    <property type="match status" value="1"/>
</dbReference>
<evidence type="ECO:0000259" key="6">
    <source>
        <dbReference type="Pfam" id="PF02776"/>
    </source>
</evidence>
<dbReference type="EMBL" id="BDUF01000011">
    <property type="protein sequence ID" value="GAX89007.1"/>
    <property type="molecule type" value="Genomic_DNA"/>
</dbReference>
<evidence type="ECO:0000313" key="7">
    <source>
        <dbReference type="EMBL" id="GAX89007.1"/>
    </source>
</evidence>
<sequence>MHVGDALVNLLLQMKVDTVFGVPGGQTLPFYDGIQNSNGKIRHITMRAEKNAAYAAVAYARIKNKVGVCDATVGPGATEFTSGLGEAYNSSTPIFALFSDLPLDWEHLRDHGNASQGCYQLDMVKPFTKWTGRVTSQKALPDMIRNAFLKAVSGRPGPTALSIHEDVFKQEWSGNVPVLPTDLGTFPRHRVTAPKDQIEKTLTILLNAEKPVLVAGGGAMLSQAEEEITALAEFLTIPVLQTFTGRGVIPDDHPMGIGMMGGIGTLSAKQLVEEADVVFLVGFKSGQNSTFNWEIPLTRQTVIHLDIDEAEIGRVFLTDVGLVGDVKATIGEMLRFAQENHQRPQVPQRQQWIDRAKKQWQDFVQQEIAAESDYLKPQQVMDVLNQVTNPEDVLVCDASFASGWGAVYYKHKVSGRKLLTPRGLAGLGFGLPAAIGASVALERGEVYLLAGDGGFGYTVGELATLQAYGLKVTILILDNRNWGWMEWLNKLNYEKEYFDLPAIDFAKVGEGFGLVGFSVRNAGELAQALSESKKSDKSSIIHINTGLWETPVIGFREAIQKNDKVPVKYL</sequence>
<dbReference type="InterPro" id="IPR012001">
    <property type="entry name" value="Thiamin_PyroP_enz_TPP-bd_dom"/>
</dbReference>
<dbReference type="InterPro" id="IPR012000">
    <property type="entry name" value="Thiamin_PyroP_enz_cen_dom"/>
</dbReference>
<dbReference type="RefSeq" id="WP_096180695.1">
    <property type="nucleotide sequence ID" value="NZ_BDUF01000011.1"/>
</dbReference>
<evidence type="ECO:0000313" key="8">
    <source>
        <dbReference type="Proteomes" id="UP000217785"/>
    </source>
</evidence>
<evidence type="ECO:0000256" key="1">
    <source>
        <dbReference type="ARBA" id="ARBA00007812"/>
    </source>
</evidence>
<comment type="caution">
    <text evidence="7">The sequence shown here is derived from an EMBL/GenBank/DDBJ whole genome shotgun (WGS) entry which is preliminary data.</text>
</comment>
<dbReference type="CDD" id="cd00568">
    <property type="entry name" value="TPP_enzymes"/>
    <property type="match status" value="1"/>
</dbReference>
<proteinExistence type="inferred from homology"/>
<organism evidence="7 8">
    <name type="scientific">Effusibacillus lacus</name>
    <dbReference type="NCBI Taxonomy" id="1348429"/>
    <lineage>
        <taxon>Bacteria</taxon>
        <taxon>Bacillati</taxon>
        <taxon>Bacillota</taxon>
        <taxon>Bacilli</taxon>
        <taxon>Bacillales</taxon>
        <taxon>Alicyclobacillaceae</taxon>
        <taxon>Effusibacillus</taxon>
    </lineage>
</organism>
<feature type="domain" description="Thiamine pyrophosphate enzyme N-terminal TPP-binding" evidence="6">
    <location>
        <begin position="1"/>
        <end position="111"/>
    </location>
</feature>
<dbReference type="GO" id="GO:0009099">
    <property type="term" value="P:L-valine biosynthetic process"/>
    <property type="evidence" value="ECO:0007669"/>
    <property type="project" value="TreeGrafter"/>
</dbReference>
<feature type="domain" description="Thiamine pyrophosphate enzyme central" evidence="4">
    <location>
        <begin position="198"/>
        <end position="331"/>
    </location>
</feature>
<reference evidence="8" key="1">
    <citation type="submission" date="2017-07" db="EMBL/GenBank/DDBJ databases">
        <title>Draft genome sequence of Effusibacillus lacus strain skLN1.</title>
        <authorList>
            <person name="Watanabe M."/>
            <person name="Kojima H."/>
            <person name="Fukui M."/>
        </authorList>
    </citation>
    <scope>NUCLEOTIDE SEQUENCE [LARGE SCALE GENOMIC DNA]</scope>
    <source>
        <strain evidence="8">skLN1</strain>
    </source>
</reference>
<dbReference type="GO" id="GO:0005948">
    <property type="term" value="C:acetolactate synthase complex"/>
    <property type="evidence" value="ECO:0007669"/>
    <property type="project" value="TreeGrafter"/>
</dbReference>
<dbReference type="Gene3D" id="3.40.50.1220">
    <property type="entry name" value="TPP-binding domain"/>
    <property type="match status" value="1"/>
</dbReference>
<dbReference type="SUPFAM" id="SSF52518">
    <property type="entry name" value="Thiamin diphosphate-binding fold (THDP-binding)"/>
    <property type="match status" value="2"/>
</dbReference>
<keyword evidence="2 3" id="KW-0786">Thiamine pyrophosphate</keyword>
<accession>A0A292YFR9</accession>